<dbReference type="EMBL" id="CAICTM010000240">
    <property type="protein sequence ID" value="CAB9505727.1"/>
    <property type="molecule type" value="Genomic_DNA"/>
</dbReference>
<comment type="caution">
    <text evidence="1">The sequence shown here is derived from an EMBL/GenBank/DDBJ whole genome shotgun (WGS) entry which is preliminary data.</text>
</comment>
<keyword evidence="2" id="KW-1185">Reference proteome</keyword>
<organism evidence="1 2">
    <name type="scientific">Seminavis robusta</name>
    <dbReference type="NCBI Taxonomy" id="568900"/>
    <lineage>
        <taxon>Eukaryota</taxon>
        <taxon>Sar</taxon>
        <taxon>Stramenopiles</taxon>
        <taxon>Ochrophyta</taxon>
        <taxon>Bacillariophyta</taxon>
        <taxon>Bacillariophyceae</taxon>
        <taxon>Bacillariophycidae</taxon>
        <taxon>Naviculales</taxon>
        <taxon>Naviculaceae</taxon>
        <taxon>Seminavis</taxon>
    </lineage>
</organism>
<sequence>MSHYDALILAGLRQVDSHDYAGAKKLFRKAQKLDTRRPQAYIYLGNIFRLSGMAQEYISNMQEAIKHCALLALTGNCIDSMNYIDGYFVDQEESIVLWCKCLLDVCEHYAHVERKELMKPKWFSCDDLLIRVTKVALKYIKEKRATPPDVMYNMSLVRAQALCGIIHNGVHDISLYVDCMLSCRTPQNLLEASAILRSLSTNGQDPCISDFFATMSEGQSRDPQSIRKFFQLEAAKLEAIAGVLQNRKQHTLSNDNELPVIRPHTWVMLLGLVSPSGSAMNRKLGLVCENGLQHGRHLVTVDGYDGIKCIKPKNLVEIPLEEYREALISTLGEEMQWRFMRNLVECEAEPKQEEPNPGKEGSTTVKILSLWKEIAGICPLMATPIPCCLYTSAYNELDLVQ</sequence>
<protein>
    <submittedName>
        <fullName evidence="1">Uncharacterized protein</fullName>
    </submittedName>
</protein>
<proteinExistence type="predicted"/>
<dbReference type="Proteomes" id="UP001153069">
    <property type="component" value="Unassembled WGS sequence"/>
</dbReference>
<accession>A0A9N8DMD6</accession>
<dbReference type="AlphaFoldDB" id="A0A9N8DMD6"/>
<evidence type="ECO:0000313" key="1">
    <source>
        <dbReference type="EMBL" id="CAB9505727.1"/>
    </source>
</evidence>
<dbReference type="OrthoDB" id="56741at2759"/>
<dbReference type="Gene3D" id="1.25.40.10">
    <property type="entry name" value="Tetratricopeptide repeat domain"/>
    <property type="match status" value="1"/>
</dbReference>
<evidence type="ECO:0000313" key="2">
    <source>
        <dbReference type="Proteomes" id="UP001153069"/>
    </source>
</evidence>
<gene>
    <name evidence="1" type="ORF">SEMRO_241_G096400.1</name>
</gene>
<dbReference type="SUPFAM" id="SSF48452">
    <property type="entry name" value="TPR-like"/>
    <property type="match status" value="1"/>
</dbReference>
<dbReference type="InterPro" id="IPR011990">
    <property type="entry name" value="TPR-like_helical_dom_sf"/>
</dbReference>
<name>A0A9N8DMD6_9STRA</name>
<reference evidence="1" key="1">
    <citation type="submission" date="2020-06" db="EMBL/GenBank/DDBJ databases">
        <authorList>
            <consortium name="Plant Systems Biology data submission"/>
        </authorList>
    </citation>
    <scope>NUCLEOTIDE SEQUENCE</scope>
    <source>
        <strain evidence="1">D6</strain>
    </source>
</reference>